<dbReference type="Proteomes" id="UP000003860">
    <property type="component" value="Unassembled WGS sequence"/>
</dbReference>
<keyword evidence="2" id="KW-1185">Reference proteome</keyword>
<dbReference type="RefSeq" id="WP_004621981.1">
    <property type="nucleotide sequence ID" value="NZ_ACXX02000017.1"/>
</dbReference>
<dbReference type="EMBL" id="ACXX02000017">
    <property type="protein sequence ID" value="EGD46012.1"/>
    <property type="molecule type" value="Genomic_DNA"/>
</dbReference>
<organism evidence="1 2">
    <name type="scientific">Ruminiclostridium papyrosolvens DSM 2782</name>
    <dbReference type="NCBI Taxonomy" id="588581"/>
    <lineage>
        <taxon>Bacteria</taxon>
        <taxon>Bacillati</taxon>
        <taxon>Bacillota</taxon>
        <taxon>Clostridia</taxon>
        <taxon>Eubacteriales</taxon>
        <taxon>Oscillospiraceae</taxon>
        <taxon>Ruminiclostridium</taxon>
    </lineage>
</organism>
<reference evidence="1" key="1">
    <citation type="submission" date="2009-07" db="EMBL/GenBank/DDBJ databases">
        <authorList>
            <consortium name="US DOE Joint Genome Institute (JGI-PGF)"/>
            <person name="Lucas S."/>
            <person name="Copeland A."/>
            <person name="Lapidus A."/>
            <person name="Glavina del Rio T."/>
            <person name="Tice H."/>
            <person name="Bruce D."/>
            <person name="Goodwin L."/>
            <person name="Pitluck S."/>
            <person name="Larimer F."/>
            <person name="Land M.L."/>
            <person name="Mouttaki H."/>
            <person name="He Z."/>
            <person name="Zhou J."/>
            <person name="Hemme C.L."/>
        </authorList>
    </citation>
    <scope>NUCLEOTIDE SEQUENCE [LARGE SCALE GENOMIC DNA]</scope>
    <source>
        <strain evidence="1">DSM 2782</strain>
    </source>
</reference>
<name>F1THN0_9FIRM</name>
<accession>F1THN0</accession>
<protein>
    <submittedName>
        <fullName evidence="1">GTP-binding signal recognition particle SRP54 G-domain protein</fullName>
    </submittedName>
</protein>
<sequence>MKIKRYMGKNTQEALLKVKMDLGNDAIILSNKKSKAKRL</sequence>
<reference evidence="1" key="2">
    <citation type="submission" date="2011-01" db="EMBL/GenBank/DDBJ databases">
        <title>The Non-contiguous Finished genome of Clostridium papyrosolvens.</title>
        <authorList>
            <person name="Lucas S."/>
            <person name="Copeland A."/>
            <person name="Lapidus A."/>
            <person name="Cheng J.-F."/>
            <person name="Goodwin L."/>
            <person name="Pitluck S."/>
            <person name="Misra M."/>
            <person name="Chertkov O."/>
            <person name="Detter J.C."/>
            <person name="Han C."/>
            <person name="Tapia R."/>
            <person name="Land M."/>
            <person name="Hauser L."/>
            <person name="Kyrpides N."/>
            <person name="Ivanova N."/>
            <person name="Pagani I."/>
            <person name="Mouttaki H."/>
            <person name="He Z."/>
            <person name="Zhou J."/>
            <person name="Hemme C.L."/>
            <person name="Woyke T."/>
        </authorList>
    </citation>
    <scope>NUCLEOTIDE SEQUENCE [LARGE SCALE GENOMIC DNA]</scope>
    <source>
        <strain evidence="1">DSM 2782</strain>
    </source>
</reference>
<proteinExistence type="predicted"/>
<gene>
    <name evidence="1" type="ORF">Cpap_0618</name>
</gene>
<dbReference type="STRING" id="588581.Cpap_0618"/>
<evidence type="ECO:0000313" key="2">
    <source>
        <dbReference type="Proteomes" id="UP000003860"/>
    </source>
</evidence>
<evidence type="ECO:0000313" key="1">
    <source>
        <dbReference type="EMBL" id="EGD46012.1"/>
    </source>
</evidence>
<dbReference type="AlphaFoldDB" id="F1THN0"/>
<comment type="caution">
    <text evidence="1">The sequence shown here is derived from an EMBL/GenBank/DDBJ whole genome shotgun (WGS) entry which is preliminary data.</text>
</comment>